<dbReference type="InterPro" id="IPR036010">
    <property type="entry name" value="2Fe-2S_ferredoxin-like_sf"/>
</dbReference>
<evidence type="ECO:0000259" key="15">
    <source>
        <dbReference type="PROSITE" id="PS51379"/>
    </source>
</evidence>
<dbReference type="AlphaFoldDB" id="A0A3B1DYY5"/>
<evidence type="ECO:0000256" key="14">
    <source>
        <dbReference type="SAM" id="MobiDB-lite"/>
    </source>
</evidence>
<dbReference type="Pfam" id="PF13085">
    <property type="entry name" value="Fer2_3"/>
    <property type="match status" value="1"/>
</dbReference>
<keyword evidence="5" id="KW-0004">4Fe-4S</keyword>
<dbReference type="GO" id="GO:0051539">
    <property type="term" value="F:4 iron, 4 sulfur cluster binding"/>
    <property type="evidence" value="ECO:0007669"/>
    <property type="project" value="UniProtKB-KW"/>
</dbReference>
<keyword evidence="10" id="KW-0408">Iron</keyword>
<dbReference type="GO" id="GO:0008177">
    <property type="term" value="F:succinate dehydrogenase (quinone) activity"/>
    <property type="evidence" value="ECO:0007669"/>
    <property type="project" value="UniProtKB-EC"/>
</dbReference>
<dbReference type="NCBIfam" id="NF006391">
    <property type="entry name" value="PRK08640.1"/>
    <property type="match status" value="1"/>
</dbReference>
<evidence type="ECO:0000256" key="3">
    <source>
        <dbReference type="ARBA" id="ARBA00009433"/>
    </source>
</evidence>
<dbReference type="Gene3D" id="3.10.20.30">
    <property type="match status" value="1"/>
</dbReference>
<evidence type="ECO:0000256" key="12">
    <source>
        <dbReference type="ARBA" id="ARBA00023291"/>
    </source>
</evidence>
<proteinExistence type="inferred from homology"/>
<dbReference type="InterPro" id="IPR012675">
    <property type="entry name" value="Beta-grasp_dom_sf"/>
</dbReference>
<dbReference type="EC" id="1.3.5.1" evidence="4"/>
<feature type="region of interest" description="Disordered" evidence="14">
    <location>
        <begin position="1"/>
        <end position="24"/>
    </location>
</feature>
<evidence type="ECO:0000256" key="13">
    <source>
        <dbReference type="ARBA" id="ARBA00034078"/>
    </source>
</evidence>
<evidence type="ECO:0000313" key="16">
    <source>
        <dbReference type="EMBL" id="VAX40840.1"/>
    </source>
</evidence>
<dbReference type="GO" id="GO:0006099">
    <property type="term" value="P:tricarboxylic acid cycle"/>
    <property type="evidence" value="ECO:0007669"/>
    <property type="project" value="UniProtKB-KW"/>
</dbReference>
<dbReference type="PROSITE" id="PS51379">
    <property type="entry name" value="4FE4S_FER_2"/>
    <property type="match status" value="1"/>
</dbReference>
<dbReference type="SUPFAM" id="SSF54292">
    <property type="entry name" value="2Fe-2S ferredoxin-like"/>
    <property type="match status" value="1"/>
</dbReference>
<dbReference type="InterPro" id="IPR009051">
    <property type="entry name" value="Helical_ferredxn"/>
</dbReference>
<dbReference type="GO" id="GO:0022904">
    <property type="term" value="P:respiratory electron transport chain"/>
    <property type="evidence" value="ECO:0007669"/>
    <property type="project" value="TreeGrafter"/>
</dbReference>
<evidence type="ECO:0000256" key="2">
    <source>
        <dbReference type="ARBA" id="ARBA00001966"/>
    </source>
</evidence>
<dbReference type="EMBL" id="UOGK01000453">
    <property type="protein sequence ID" value="VAX40840.1"/>
    <property type="molecule type" value="Genomic_DNA"/>
</dbReference>
<keyword evidence="6" id="KW-0816">Tricarboxylic acid cycle</keyword>
<evidence type="ECO:0000256" key="5">
    <source>
        <dbReference type="ARBA" id="ARBA00022485"/>
    </source>
</evidence>
<comment type="cofactor">
    <cofactor evidence="13">
        <name>[2Fe-2S] cluster</name>
        <dbReference type="ChEBI" id="CHEBI:190135"/>
    </cofactor>
</comment>
<keyword evidence="7" id="KW-0001">2Fe-2S</keyword>
<evidence type="ECO:0000256" key="1">
    <source>
        <dbReference type="ARBA" id="ARBA00001927"/>
    </source>
</evidence>
<comment type="cofactor">
    <cofactor evidence="2">
        <name>[4Fe-4S] cluster</name>
        <dbReference type="ChEBI" id="CHEBI:49883"/>
    </cofactor>
</comment>
<keyword evidence="11" id="KW-0411">Iron-sulfur</keyword>
<evidence type="ECO:0000256" key="8">
    <source>
        <dbReference type="ARBA" id="ARBA00022723"/>
    </source>
</evidence>
<evidence type="ECO:0000256" key="11">
    <source>
        <dbReference type="ARBA" id="ARBA00023014"/>
    </source>
</evidence>
<keyword evidence="12" id="KW-0003">3Fe-4S</keyword>
<dbReference type="PANTHER" id="PTHR11921:SF29">
    <property type="entry name" value="SUCCINATE DEHYDROGENASE [UBIQUINONE] IRON-SULFUR SUBUNIT, MITOCHONDRIAL"/>
    <property type="match status" value="1"/>
</dbReference>
<protein>
    <recommendedName>
        <fullName evidence="4">succinate dehydrogenase</fullName>
        <ecNumber evidence="4">1.3.5.1</ecNumber>
    </recommendedName>
</protein>
<dbReference type="Gene3D" id="1.10.1060.10">
    <property type="entry name" value="Alpha-helical ferredoxin"/>
    <property type="match status" value="1"/>
</dbReference>
<comment type="cofactor">
    <cofactor evidence="1">
        <name>[3Fe-4S] cluster</name>
        <dbReference type="ChEBI" id="CHEBI:21137"/>
    </cofactor>
</comment>
<dbReference type="SUPFAM" id="SSF46548">
    <property type="entry name" value="alpha-helical ferredoxin"/>
    <property type="match status" value="1"/>
</dbReference>
<keyword evidence="8" id="KW-0479">Metal-binding</keyword>
<evidence type="ECO:0000256" key="9">
    <source>
        <dbReference type="ARBA" id="ARBA00023002"/>
    </source>
</evidence>
<dbReference type="Pfam" id="PF13183">
    <property type="entry name" value="Fer4_8"/>
    <property type="match status" value="1"/>
</dbReference>
<evidence type="ECO:0000256" key="6">
    <source>
        <dbReference type="ARBA" id="ARBA00022532"/>
    </source>
</evidence>
<dbReference type="InterPro" id="IPR050573">
    <property type="entry name" value="SDH/FRD_Iron-Sulfur"/>
</dbReference>
<dbReference type="PROSITE" id="PS00198">
    <property type="entry name" value="4FE4S_FER_1"/>
    <property type="match status" value="1"/>
</dbReference>
<dbReference type="FunFam" id="3.10.20.30:FF:000018">
    <property type="entry name" value="Succinate dehydrogenase iron-sulfur subunit"/>
    <property type="match status" value="1"/>
</dbReference>
<dbReference type="GO" id="GO:0051538">
    <property type="term" value="F:3 iron, 4 sulfur cluster binding"/>
    <property type="evidence" value="ECO:0007669"/>
    <property type="project" value="UniProtKB-KW"/>
</dbReference>
<dbReference type="InterPro" id="IPR004489">
    <property type="entry name" value="Succ_DH/fum_Rdtase_Fe-S"/>
</dbReference>
<reference evidence="16" key="1">
    <citation type="submission" date="2018-06" db="EMBL/GenBank/DDBJ databases">
        <authorList>
            <person name="Zhirakovskaya E."/>
        </authorList>
    </citation>
    <scope>NUCLEOTIDE SEQUENCE</scope>
</reference>
<sequence length="285" mass="30522">MTASTATTAATANGTANSAGNAPAQADRTINFRIKRCDGPGKPSRWETFAVPVGRGANVISCLQQIAARPVTTDGTRTTPVVWDANCLEEVCGACTMVINGKVRQSCSALIDTIAPRDGDTVTLEPMTKFPIIRDLWVDRARIFNNLKRVKAWVPIDGTYALGPGPRESADSQTTRYILSTCMTCGCCMEACPQFLIAENEHEWETAFAGAQTISQARLFNMHPTGKQLKGDRLEALMGPGGITDCGNAQNCVQVCPKEIPLTESIGVIGRAATVHAIASWFSGR</sequence>
<evidence type="ECO:0000256" key="4">
    <source>
        <dbReference type="ARBA" id="ARBA00012792"/>
    </source>
</evidence>
<comment type="similarity">
    <text evidence="3">Belongs to the succinate dehydrogenase/fumarate reductase iron-sulfur protein family.</text>
</comment>
<dbReference type="InterPro" id="IPR017896">
    <property type="entry name" value="4Fe4S_Fe-S-bd"/>
</dbReference>
<dbReference type="NCBIfam" id="TIGR00384">
    <property type="entry name" value="dhsB"/>
    <property type="match status" value="1"/>
</dbReference>
<gene>
    <name evidence="16" type="ORF">MNBD_PLANCTO03-1110</name>
</gene>
<name>A0A3B1DYY5_9ZZZZ</name>
<feature type="domain" description="4Fe-4S ferredoxin-type" evidence="15">
    <location>
        <begin position="173"/>
        <end position="202"/>
    </location>
</feature>
<dbReference type="InterPro" id="IPR017900">
    <property type="entry name" value="4Fe4S_Fe_S_CS"/>
</dbReference>
<dbReference type="GO" id="GO:0046872">
    <property type="term" value="F:metal ion binding"/>
    <property type="evidence" value="ECO:0007669"/>
    <property type="project" value="UniProtKB-KW"/>
</dbReference>
<accession>A0A3B1DYY5</accession>
<evidence type="ECO:0000256" key="7">
    <source>
        <dbReference type="ARBA" id="ARBA00022714"/>
    </source>
</evidence>
<evidence type="ECO:0000256" key="10">
    <source>
        <dbReference type="ARBA" id="ARBA00023004"/>
    </source>
</evidence>
<feature type="compositionally biased region" description="Low complexity" evidence="14">
    <location>
        <begin position="1"/>
        <end position="22"/>
    </location>
</feature>
<dbReference type="InterPro" id="IPR025192">
    <property type="entry name" value="Succ_DH/fum_Rdtase_N"/>
</dbReference>
<dbReference type="GO" id="GO:0009055">
    <property type="term" value="F:electron transfer activity"/>
    <property type="evidence" value="ECO:0007669"/>
    <property type="project" value="InterPro"/>
</dbReference>
<dbReference type="FunFam" id="1.10.1060.10:FF:000005">
    <property type="entry name" value="Succinate dehydrogenase iron-sulfur subunit"/>
    <property type="match status" value="1"/>
</dbReference>
<organism evidence="16">
    <name type="scientific">hydrothermal vent metagenome</name>
    <dbReference type="NCBI Taxonomy" id="652676"/>
    <lineage>
        <taxon>unclassified sequences</taxon>
        <taxon>metagenomes</taxon>
        <taxon>ecological metagenomes</taxon>
    </lineage>
</organism>
<dbReference type="GO" id="GO:0051537">
    <property type="term" value="F:2 iron, 2 sulfur cluster binding"/>
    <property type="evidence" value="ECO:0007669"/>
    <property type="project" value="UniProtKB-KW"/>
</dbReference>
<dbReference type="PANTHER" id="PTHR11921">
    <property type="entry name" value="SUCCINATE DEHYDROGENASE IRON-SULFUR PROTEIN"/>
    <property type="match status" value="1"/>
</dbReference>
<keyword evidence="9 16" id="KW-0560">Oxidoreductase</keyword>